<dbReference type="Pfam" id="PF00578">
    <property type="entry name" value="AhpC-TSA"/>
    <property type="match status" value="1"/>
</dbReference>
<dbReference type="Gene3D" id="1.25.40.10">
    <property type="entry name" value="Tetratricopeptide repeat domain"/>
    <property type="match status" value="1"/>
</dbReference>
<dbReference type="CDD" id="cd02966">
    <property type="entry name" value="TlpA_like_family"/>
    <property type="match status" value="1"/>
</dbReference>
<dbReference type="EMBL" id="FOJG01000001">
    <property type="protein sequence ID" value="SEW37904.1"/>
    <property type="molecule type" value="Genomic_DNA"/>
</dbReference>
<keyword evidence="1" id="KW-0676">Redox-active center</keyword>
<dbReference type="Gene3D" id="3.40.30.10">
    <property type="entry name" value="Glutaredoxin"/>
    <property type="match status" value="1"/>
</dbReference>
<dbReference type="PROSITE" id="PS51352">
    <property type="entry name" value="THIOREDOXIN_2"/>
    <property type="match status" value="1"/>
</dbReference>
<dbReference type="InterPro" id="IPR000866">
    <property type="entry name" value="AhpC/TSA"/>
</dbReference>
<dbReference type="PANTHER" id="PTHR42852:SF17">
    <property type="entry name" value="THIOREDOXIN-LIKE PROTEIN HI_1115"/>
    <property type="match status" value="1"/>
</dbReference>
<dbReference type="GO" id="GO:0016491">
    <property type="term" value="F:oxidoreductase activity"/>
    <property type="evidence" value="ECO:0007669"/>
    <property type="project" value="InterPro"/>
</dbReference>
<dbReference type="OrthoDB" id="634996at2"/>
<feature type="chain" id="PRO_5011497987" evidence="2">
    <location>
        <begin position="21"/>
        <end position="632"/>
    </location>
</feature>
<dbReference type="STRING" id="29529.SAMN04488122_2558"/>
<dbReference type="InterPro" id="IPR050553">
    <property type="entry name" value="Thioredoxin_ResA/DsbE_sf"/>
</dbReference>
<dbReference type="InterPro" id="IPR013766">
    <property type="entry name" value="Thioredoxin_domain"/>
</dbReference>
<dbReference type="SUPFAM" id="SSF48452">
    <property type="entry name" value="TPR-like"/>
    <property type="match status" value="1"/>
</dbReference>
<dbReference type="Proteomes" id="UP000199310">
    <property type="component" value="Unassembled WGS sequence"/>
</dbReference>
<evidence type="ECO:0000313" key="4">
    <source>
        <dbReference type="EMBL" id="SEW37904.1"/>
    </source>
</evidence>
<proteinExistence type="predicted"/>
<accession>A0A1I0RAN7</accession>
<keyword evidence="5" id="KW-1185">Reference proteome</keyword>
<reference evidence="5" key="1">
    <citation type="submission" date="2016-10" db="EMBL/GenBank/DDBJ databases">
        <authorList>
            <person name="Varghese N."/>
            <person name="Submissions S."/>
        </authorList>
    </citation>
    <scope>NUCLEOTIDE SEQUENCE [LARGE SCALE GENOMIC DNA]</scope>
    <source>
        <strain evidence="5">DSM 3695</strain>
    </source>
</reference>
<keyword evidence="2" id="KW-0732">Signal</keyword>
<dbReference type="InterPro" id="IPR011990">
    <property type="entry name" value="TPR-like_helical_dom_sf"/>
</dbReference>
<dbReference type="SUPFAM" id="SSF52833">
    <property type="entry name" value="Thioredoxin-like"/>
    <property type="match status" value="1"/>
</dbReference>
<feature type="signal peptide" evidence="2">
    <location>
        <begin position="1"/>
        <end position="20"/>
    </location>
</feature>
<sequence>MRTYFLCLLLAAGCYFHVSAQSTGRLQIDKQHPAPNQEITLRYNSDIAVPAGKELHARVGFYNQLKYPRARDITMKLSGNAYTATISVPEGAVVMGVAIGMDTIIDANKGKGFLFDVYSNDKAVANIPGIRSFIYTYGDEVFGIKPDPKAALSWVNLQRQAYPATKSDYDNIYYTCLVKNPGKEHRKILDAEIKRLLNSDKEADFKKAVDIYGYQKNRKKVDSLFQLLLKRFPTGLAARGQAAGEIFIIKTAAEMQQAYEQFCKQFPPSLYHEEPIQYDYIRIGIAQRYAREKDSLHAAAFADSVQTPYLKPTTYNNVAQELFRAGLLETAKVLFQKAFSGYDEYLSAKKNDENAEKALKTYVESYCNYAIILYEQKNYEQALKYITIAYQHLNNAVALNYYYAKILKANGKPADALHIMDGIMRTGNADSTMVAAFKTLYLEQHGAQADFNKYMATIQEEVVKKHREDIVKQMIDRPAKSFTLTDLDGKKVSLADLKNKVVVLDFWATWCGPCKKSLPAMAMTQKKYSNDPGVKFLFIHTWEQSNTPVQDAKSYIDSQQYDFEVLMDLKDPVTKKNKVVESYGVTSIPAKFIIDPKGIIRFQLTGFSGDTSEAVQELSTMIDLAREEGKRN</sequence>
<dbReference type="AlphaFoldDB" id="A0A1I0RAN7"/>
<evidence type="ECO:0000256" key="1">
    <source>
        <dbReference type="ARBA" id="ARBA00023284"/>
    </source>
</evidence>
<dbReference type="InterPro" id="IPR036249">
    <property type="entry name" value="Thioredoxin-like_sf"/>
</dbReference>
<dbReference type="PANTHER" id="PTHR42852">
    <property type="entry name" value="THIOL:DISULFIDE INTERCHANGE PROTEIN DSBE"/>
    <property type="match status" value="1"/>
</dbReference>
<protein>
    <submittedName>
        <fullName evidence="4">Thiol-disulfide isomerase or thioredoxin</fullName>
    </submittedName>
</protein>
<evidence type="ECO:0000259" key="3">
    <source>
        <dbReference type="PROSITE" id="PS51352"/>
    </source>
</evidence>
<feature type="domain" description="Thioredoxin" evidence="3">
    <location>
        <begin position="473"/>
        <end position="627"/>
    </location>
</feature>
<name>A0A1I0RAN7_9BACT</name>
<organism evidence="4 5">
    <name type="scientific">Chitinophaga arvensicola</name>
    <dbReference type="NCBI Taxonomy" id="29529"/>
    <lineage>
        <taxon>Bacteria</taxon>
        <taxon>Pseudomonadati</taxon>
        <taxon>Bacteroidota</taxon>
        <taxon>Chitinophagia</taxon>
        <taxon>Chitinophagales</taxon>
        <taxon>Chitinophagaceae</taxon>
        <taxon>Chitinophaga</taxon>
    </lineage>
</organism>
<dbReference type="GO" id="GO:0006950">
    <property type="term" value="P:response to stress"/>
    <property type="evidence" value="ECO:0007669"/>
    <property type="project" value="UniProtKB-ARBA"/>
</dbReference>
<dbReference type="GO" id="GO:0016853">
    <property type="term" value="F:isomerase activity"/>
    <property type="evidence" value="ECO:0007669"/>
    <property type="project" value="UniProtKB-KW"/>
</dbReference>
<dbReference type="GO" id="GO:0016209">
    <property type="term" value="F:antioxidant activity"/>
    <property type="evidence" value="ECO:0007669"/>
    <property type="project" value="InterPro"/>
</dbReference>
<dbReference type="PROSITE" id="PS00194">
    <property type="entry name" value="THIOREDOXIN_1"/>
    <property type="match status" value="1"/>
</dbReference>
<evidence type="ECO:0000256" key="2">
    <source>
        <dbReference type="SAM" id="SignalP"/>
    </source>
</evidence>
<dbReference type="InterPro" id="IPR017937">
    <property type="entry name" value="Thioredoxin_CS"/>
</dbReference>
<gene>
    <name evidence="4" type="ORF">SAMN04488122_2558</name>
</gene>
<keyword evidence="4" id="KW-0413">Isomerase</keyword>
<evidence type="ECO:0000313" key="5">
    <source>
        <dbReference type="Proteomes" id="UP000199310"/>
    </source>
</evidence>